<dbReference type="SUPFAM" id="SSF54593">
    <property type="entry name" value="Glyoxalase/Bleomycin resistance protein/Dihydroxybiphenyl dioxygenase"/>
    <property type="match status" value="1"/>
</dbReference>
<evidence type="ECO:0000313" key="3">
    <source>
        <dbReference type="EMBL" id="GAA4889553.1"/>
    </source>
</evidence>
<dbReference type="InterPro" id="IPR029068">
    <property type="entry name" value="Glyas_Bleomycin-R_OHBP_Dase"/>
</dbReference>
<dbReference type="Pfam" id="PF00903">
    <property type="entry name" value="Glyoxalase"/>
    <property type="match status" value="1"/>
</dbReference>
<evidence type="ECO:0000256" key="1">
    <source>
        <dbReference type="ARBA" id="ARBA00022723"/>
    </source>
</evidence>
<accession>A0ABP9EXQ1</accession>
<dbReference type="EMBL" id="BAABJH010000001">
    <property type="protein sequence ID" value="GAA4889553.1"/>
    <property type="molecule type" value="Genomic_DNA"/>
</dbReference>
<keyword evidence="1" id="KW-0479">Metal-binding</keyword>
<evidence type="ECO:0000313" key="4">
    <source>
        <dbReference type="Proteomes" id="UP001500433"/>
    </source>
</evidence>
<keyword evidence="4" id="KW-1185">Reference proteome</keyword>
<sequence length="168" mass="19164">MKTKIIIILAMPILFIAGLITGQYSGFENKEKGKIIGLNHVGIRVDDFDKASNFYENTMGFPMIYKFDDDNNQLIFAYFQINKSTFIELMPANQEHPEGIDHFGLETHNNEAVVSNFRNLGIECTKSNVSPFTHVNIAHAKDLNGVYFEIIEAIEGSDLRRVMDNWKE</sequence>
<dbReference type="InterPro" id="IPR051785">
    <property type="entry name" value="MMCE/EMCE_epimerase"/>
</dbReference>
<dbReference type="PANTHER" id="PTHR43048">
    <property type="entry name" value="METHYLMALONYL-COA EPIMERASE"/>
    <property type="match status" value="1"/>
</dbReference>
<dbReference type="PROSITE" id="PS51819">
    <property type="entry name" value="VOC"/>
    <property type="match status" value="1"/>
</dbReference>
<evidence type="ECO:0000259" key="2">
    <source>
        <dbReference type="PROSITE" id="PS51819"/>
    </source>
</evidence>
<dbReference type="PROSITE" id="PS00934">
    <property type="entry name" value="GLYOXALASE_I_1"/>
    <property type="match status" value="1"/>
</dbReference>
<proteinExistence type="predicted"/>
<gene>
    <name evidence="3" type="ORF">GCM10023311_12020</name>
</gene>
<dbReference type="InterPro" id="IPR018146">
    <property type="entry name" value="Glyoxalase_1_CS"/>
</dbReference>
<dbReference type="RefSeq" id="WP_345273139.1">
    <property type="nucleotide sequence ID" value="NZ_BAABJH010000001.1"/>
</dbReference>
<comment type="caution">
    <text evidence="3">The sequence shown here is derived from an EMBL/GenBank/DDBJ whole genome shotgun (WGS) entry which is preliminary data.</text>
</comment>
<reference evidence="4" key="1">
    <citation type="journal article" date="2019" name="Int. J. Syst. Evol. Microbiol.">
        <title>The Global Catalogue of Microorganisms (GCM) 10K type strain sequencing project: providing services to taxonomists for standard genome sequencing and annotation.</title>
        <authorList>
            <consortium name="The Broad Institute Genomics Platform"/>
            <consortium name="The Broad Institute Genome Sequencing Center for Infectious Disease"/>
            <person name="Wu L."/>
            <person name="Ma J."/>
        </authorList>
    </citation>
    <scope>NUCLEOTIDE SEQUENCE [LARGE SCALE GENOMIC DNA]</scope>
    <source>
        <strain evidence="4">JCM 18274</strain>
    </source>
</reference>
<dbReference type="Gene3D" id="3.10.180.10">
    <property type="entry name" value="2,3-Dihydroxybiphenyl 1,2-Dioxygenase, domain 1"/>
    <property type="match status" value="1"/>
</dbReference>
<dbReference type="Proteomes" id="UP001500433">
    <property type="component" value="Unassembled WGS sequence"/>
</dbReference>
<feature type="domain" description="VOC" evidence="2">
    <location>
        <begin position="37"/>
        <end position="153"/>
    </location>
</feature>
<dbReference type="InterPro" id="IPR004360">
    <property type="entry name" value="Glyas_Fos-R_dOase_dom"/>
</dbReference>
<protein>
    <recommendedName>
        <fullName evidence="2">VOC domain-containing protein</fullName>
    </recommendedName>
</protein>
<dbReference type="InterPro" id="IPR037523">
    <property type="entry name" value="VOC_core"/>
</dbReference>
<name>A0ABP9EXQ1_9FLAO</name>
<organism evidence="3 4">
    <name type="scientific">Flaviramulus aquimarinus</name>
    <dbReference type="NCBI Taxonomy" id="1170456"/>
    <lineage>
        <taxon>Bacteria</taxon>
        <taxon>Pseudomonadati</taxon>
        <taxon>Bacteroidota</taxon>
        <taxon>Flavobacteriia</taxon>
        <taxon>Flavobacteriales</taxon>
        <taxon>Flavobacteriaceae</taxon>
        <taxon>Flaviramulus</taxon>
    </lineage>
</organism>
<dbReference type="PANTHER" id="PTHR43048:SF3">
    <property type="entry name" value="METHYLMALONYL-COA EPIMERASE, MITOCHONDRIAL"/>
    <property type="match status" value="1"/>
</dbReference>